<dbReference type="AlphaFoldDB" id="I2G5D8"/>
<name>I2G5D8_USTHO</name>
<sequence>MSAPLQSKLNLQFNLFKATNNIEFAKVKTAMQNSLYGLSDNIKVLGNETKLLIDEINGKLGAFPTQFTVT</sequence>
<proteinExistence type="predicted"/>
<gene>
    <name evidence="1" type="ORF">UHOR_02109</name>
</gene>
<comment type="caution">
    <text evidence="1">The sequence shown here is derived from an EMBL/GenBank/DDBJ whole genome shotgun (WGS) entry which is preliminary data.</text>
</comment>
<dbReference type="HOGENOM" id="CLU_2759706_0_0_1"/>
<reference evidence="1 2" key="1">
    <citation type="journal article" date="2012" name="Plant Cell">
        <title>Genome comparison of barley and maize smut fungi reveals targeted loss of RNA silencing components and species-specific presence of transposable elements.</title>
        <authorList>
            <person name="Laurie J.D."/>
            <person name="Ali S."/>
            <person name="Linning R."/>
            <person name="Mannhaupt G."/>
            <person name="Wong P."/>
            <person name="Gueldener U."/>
            <person name="Muensterkoetter M."/>
            <person name="Moore R."/>
            <person name="Kahmann R."/>
            <person name="Bakkeren G."/>
            <person name="Schirawski J."/>
        </authorList>
    </citation>
    <scope>NUCLEOTIDE SEQUENCE [LARGE SCALE GENOMIC DNA]</scope>
    <source>
        <strain evidence="2">Uh4875-4</strain>
    </source>
</reference>
<accession>I2G5D8</accession>
<protein>
    <submittedName>
        <fullName evidence="1">Uncharacterized protein</fullName>
    </submittedName>
</protein>
<dbReference type="Proteomes" id="UP000006174">
    <property type="component" value="Unassembled WGS sequence"/>
</dbReference>
<keyword evidence="2" id="KW-1185">Reference proteome</keyword>
<evidence type="ECO:0000313" key="2">
    <source>
        <dbReference type="Proteomes" id="UP000006174"/>
    </source>
</evidence>
<evidence type="ECO:0000313" key="1">
    <source>
        <dbReference type="EMBL" id="CCF54381.1"/>
    </source>
</evidence>
<dbReference type="EMBL" id="CAGI01000191">
    <property type="protein sequence ID" value="CCF54381.1"/>
    <property type="molecule type" value="Genomic_DNA"/>
</dbReference>
<organism evidence="1 2">
    <name type="scientific">Ustilago hordei</name>
    <name type="common">Barley covered smut fungus</name>
    <dbReference type="NCBI Taxonomy" id="120017"/>
    <lineage>
        <taxon>Eukaryota</taxon>
        <taxon>Fungi</taxon>
        <taxon>Dikarya</taxon>
        <taxon>Basidiomycota</taxon>
        <taxon>Ustilaginomycotina</taxon>
        <taxon>Ustilaginomycetes</taxon>
        <taxon>Ustilaginales</taxon>
        <taxon>Ustilaginaceae</taxon>
        <taxon>Ustilago</taxon>
    </lineage>
</organism>